<gene>
    <name evidence="5" type="ORF">VOLCADRAFT_101456</name>
</gene>
<dbReference type="GO" id="GO:0006098">
    <property type="term" value="P:pentose-phosphate shunt"/>
    <property type="evidence" value="ECO:0007669"/>
    <property type="project" value="InterPro"/>
</dbReference>
<dbReference type="Gene3D" id="3.40.50.1360">
    <property type="match status" value="1"/>
</dbReference>
<dbReference type="GO" id="GO:0005975">
    <property type="term" value="P:carbohydrate metabolic process"/>
    <property type="evidence" value="ECO:0007669"/>
    <property type="project" value="InterPro"/>
</dbReference>
<comment type="similarity">
    <text evidence="2">Belongs to the glucosamine/galactosamine-6-phosphate isomerase family. 6-phosphogluconolactonase subfamily.</text>
</comment>
<reference evidence="5 6" key="1">
    <citation type="journal article" date="2010" name="Science">
        <title>Genomic analysis of organismal complexity in the multicellular green alga Volvox carteri.</title>
        <authorList>
            <person name="Prochnik S.E."/>
            <person name="Umen J."/>
            <person name="Nedelcu A.M."/>
            <person name="Hallmann A."/>
            <person name="Miller S.M."/>
            <person name="Nishii I."/>
            <person name="Ferris P."/>
            <person name="Kuo A."/>
            <person name="Mitros T."/>
            <person name="Fritz-Laylin L.K."/>
            <person name="Hellsten U."/>
            <person name="Chapman J."/>
            <person name="Simakov O."/>
            <person name="Rensing S.A."/>
            <person name="Terry A."/>
            <person name="Pangilinan J."/>
            <person name="Kapitonov V."/>
            <person name="Jurka J."/>
            <person name="Salamov A."/>
            <person name="Shapiro H."/>
            <person name="Schmutz J."/>
            <person name="Grimwood J."/>
            <person name="Lindquist E."/>
            <person name="Lucas S."/>
            <person name="Grigoriev I.V."/>
            <person name="Schmitt R."/>
            <person name="Kirk D."/>
            <person name="Rokhsar D.S."/>
        </authorList>
    </citation>
    <scope>NUCLEOTIDE SEQUENCE [LARGE SCALE GENOMIC DNA]</scope>
    <source>
        <strain evidence="6">f. Nagariensis / Eve</strain>
    </source>
</reference>
<dbReference type="CDD" id="cd01400">
    <property type="entry name" value="6PGL"/>
    <property type="match status" value="1"/>
</dbReference>
<dbReference type="KEGG" id="vcn:VOLCADRAFT_101456"/>
<name>D8UMQ0_VOLCA</name>
<accession>D8UMQ0</accession>
<feature type="domain" description="Glucose-6-phosphate dehydrogenase assembly protein OpcA N-terminal" evidence="4">
    <location>
        <begin position="51"/>
        <end position="160"/>
    </location>
</feature>
<dbReference type="InterPro" id="IPR046801">
    <property type="entry name" value="OpcA_G6PD_N"/>
</dbReference>
<dbReference type="InterPro" id="IPR039104">
    <property type="entry name" value="6PGL"/>
</dbReference>
<dbReference type="PANTHER" id="PTHR11054">
    <property type="entry name" value="6-PHOSPHOGLUCONOLACTONASE"/>
    <property type="match status" value="1"/>
</dbReference>
<evidence type="ECO:0000256" key="1">
    <source>
        <dbReference type="ARBA" id="ARBA00004959"/>
    </source>
</evidence>
<sequence>MIVDLPDTTTSKISKKIMSLREQGGVIALGRVLTLVVVTKSGYEEEAIEAANEASREHPCRIIVLADAGVEGPDRLDAQIRVGGDAGASEVIVLRGHGHMAHESESLVAALLLPDAPIVAWWPHGAPESACETSIGRIAHRRITDSANEPDPRLALENIRATYKAGDTDLAWTRLTNWRMQLAAVFDQVDSDPVSAVAVEAARLITKLVDVQDKHGEATVVLTGGTVGIGTLKAVADSAAAPAVDWSRVNFWWGDERFVAADSDDRNTRQAHQALLAHLAVDPARVHEPGSTDAYATADEAAAAYAQELKAAAEAEHAADTSDNRPEQPGILPRFDILLLGVGPDAHVASLFPEQAGIREKTRTVVGVENSPKPPPSRISLTLPAINTAQEIWMVVAGEDKAGAVGLALAGANPVQVPAAGPVGRARTLWLIDENAASRVPQQLVRKDPAGA</sequence>
<comment type="pathway">
    <text evidence="1">Carbohydrate degradation; pentose phosphate pathway.</text>
</comment>
<dbReference type="InterPro" id="IPR006148">
    <property type="entry name" value="Glc/Gal-6P_isomerase"/>
</dbReference>
<feature type="domain" description="Glucosamine/galactosamine-6-phosphate isomerase" evidence="3">
    <location>
        <begin position="197"/>
        <end position="430"/>
    </location>
</feature>
<dbReference type="EMBL" id="GL379264">
    <property type="protein sequence ID" value="EFJ38998.1"/>
    <property type="molecule type" value="Genomic_DNA"/>
</dbReference>
<dbReference type="eggNOG" id="KOG3147">
    <property type="taxonomic scope" value="Eukaryota"/>
</dbReference>
<dbReference type="AlphaFoldDB" id="D8UMQ0"/>
<dbReference type="SUPFAM" id="SSF100950">
    <property type="entry name" value="NagB/RpiA/CoA transferase-like"/>
    <property type="match status" value="1"/>
</dbReference>
<dbReference type="GO" id="GO:0017057">
    <property type="term" value="F:6-phosphogluconolactonase activity"/>
    <property type="evidence" value="ECO:0007669"/>
    <property type="project" value="InterPro"/>
</dbReference>
<dbReference type="OrthoDB" id="432544at2759"/>
<dbReference type="InParanoid" id="D8UMQ0"/>
<evidence type="ECO:0000313" key="5">
    <source>
        <dbReference type="EMBL" id="EFJ38998.1"/>
    </source>
</evidence>
<organism evidence="6">
    <name type="scientific">Volvox carteri f. nagariensis</name>
    <dbReference type="NCBI Taxonomy" id="3068"/>
    <lineage>
        <taxon>Eukaryota</taxon>
        <taxon>Viridiplantae</taxon>
        <taxon>Chlorophyta</taxon>
        <taxon>core chlorophytes</taxon>
        <taxon>Chlorophyceae</taxon>
        <taxon>CS clade</taxon>
        <taxon>Chlamydomonadales</taxon>
        <taxon>Volvocaceae</taxon>
        <taxon>Volvox</taxon>
    </lineage>
</organism>
<evidence type="ECO:0000313" key="6">
    <source>
        <dbReference type="Proteomes" id="UP000001058"/>
    </source>
</evidence>
<keyword evidence="6" id="KW-1185">Reference proteome</keyword>
<proteinExistence type="inferred from homology"/>
<evidence type="ECO:0000259" key="3">
    <source>
        <dbReference type="Pfam" id="PF01182"/>
    </source>
</evidence>
<dbReference type="Proteomes" id="UP000001058">
    <property type="component" value="Unassembled WGS sequence"/>
</dbReference>
<dbReference type="NCBIfam" id="TIGR01198">
    <property type="entry name" value="pgl"/>
    <property type="match status" value="1"/>
</dbReference>
<evidence type="ECO:0000256" key="2">
    <source>
        <dbReference type="ARBA" id="ARBA00010662"/>
    </source>
</evidence>
<dbReference type="InterPro" id="IPR005900">
    <property type="entry name" value="6-phosphogluconolactonase_DevB"/>
</dbReference>
<dbReference type="PANTHER" id="PTHR11054:SF0">
    <property type="entry name" value="6-PHOSPHOGLUCONOLACTONASE"/>
    <property type="match status" value="1"/>
</dbReference>
<evidence type="ECO:0000259" key="4">
    <source>
        <dbReference type="Pfam" id="PF10128"/>
    </source>
</evidence>
<dbReference type="Pfam" id="PF10128">
    <property type="entry name" value="OpcA_G6PD_assem"/>
    <property type="match status" value="1"/>
</dbReference>
<protein>
    <submittedName>
        <fullName evidence="5">Uncharacterized protein</fullName>
    </submittedName>
</protein>
<dbReference type="STRING" id="3068.D8UMQ0"/>
<dbReference type="InterPro" id="IPR037171">
    <property type="entry name" value="NagB/RpiA_transferase-like"/>
</dbReference>
<dbReference type="Pfam" id="PF01182">
    <property type="entry name" value="Glucosamine_iso"/>
    <property type="match status" value="1"/>
</dbReference>